<dbReference type="GeneID" id="106156176"/>
<dbReference type="InterPro" id="IPR001846">
    <property type="entry name" value="VWF_type-D"/>
</dbReference>
<dbReference type="RefSeq" id="XP_023930380.1">
    <property type="nucleotide sequence ID" value="XM_024074612.1"/>
</dbReference>
<dbReference type="KEGG" id="lak:106156176"/>
<protein>
    <submittedName>
        <fullName evidence="3">Zonadhesin-like</fullName>
    </submittedName>
</protein>
<dbReference type="Pfam" id="PF00094">
    <property type="entry name" value="VWD"/>
    <property type="match status" value="1"/>
</dbReference>
<dbReference type="Proteomes" id="UP000085678">
    <property type="component" value="Unplaced"/>
</dbReference>
<name>A0A2R2MJJ6_LINAN</name>
<sequence>MELCWCVNNATISASTTPQDVGSSVMLSLDPTGFPRTVVEVPGVVKVELTTPVEGLRRKGRRAIITVPGTYAGKLNGLCGDFDGDSADDESPCSGGPPADCFVDDGSCGA</sequence>
<evidence type="ECO:0000313" key="3">
    <source>
        <dbReference type="RefSeq" id="XP_023930380.1"/>
    </source>
</evidence>
<accession>A0A2R2MJJ6</accession>
<evidence type="ECO:0000313" key="2">
    <source>
        <dbReference type="Proteomes" id="UP000085678"/>
    </source>
</evidence>
<feature type="domain" description="VWFD" evidence="1">
    <location>
        <begin position="56"/>
        <end position="90"/>
    </location>
</feature>
<keyword evidence="2" id="KW-1185">Reference proteome</keyword>
<dbReference type="InParanoid" id="A0A2R2MJJ6"/>
<gene>
    <name evidence="3" type="primary">LOC106156176</name>
</gene>
<organism evidence="2 3">
    <name type="scientific">Lingula anatina</name>
    <name type="common">Brachiopod</name>
    <name type="synonym">Lingula unguis</name>
    <dbReference type="NCBI Taxonomy" id="7574"/>
    <lineage>
        <taxon>Eukaryota</taxon>
        <taxon>Metazoa</taxon>
        <taxon>Spiralia</taxon>
        <taxon>Lophotrochozoa</taxon>
        <taxon>Brachiopoda</taxon>
        <taxon>Linguliformea</taxon>
        <taxon>Lingulata</taxon>
        <taxon>Lingulida</taxon>
        <taxon>Linguloidea</taxon>
        <taxon>Lingulidae</taxon>
        <taxon>Lingula</taxon>
    </lineage>
</organism>
<reference evidence="3" key="1">
    <citation type="submission" date="2025-08" db="UniProtKB">
        <authorList>
            <consortium name="RefSeq"/>
        </authorList>
    </citation>
    <scope>IDENTIFICATION</scope>
    <source>
        <tissue evidence="3">Gonads</tissue>
    </source>
</reference>
<dbReference type="OrthoDB" id="6236007at2759"/>
<proteinExistence type="predicted"/>
<dbReference type="AlphaFoldDB" id="A0A2R2MJJ6"/>
<evidence type="ECO:0000259" key="1">
    <source>
        <dbReference type="Pfam" id="PF00094"/>
    </source>
</evidence>